<feature type="binding site" evidence="7">
    <location>
        <position position="37"/>
    </location>
    <ligand>
        <name>ATP</name>
        <dbReference type="ChEBI" id="CHEBI:30616"/>
    </ligand>
</feature>
<dbReference type="Pfam" id="PF00069">
    <property type="entry name" value="Pkinase"/>
    <property type="match status" value="1"/>
</dbReference>
<feature type="compositionally biased region" description="Pro residues" evidence="8">
    <location>
        <begin position="326"/>
        <end position="350"/>
    </location>
</feature>
<name>A0A7W7WWN6_9PSEU</name>
<reference evidence="11 12" key="1">
    <citation type="submission" date="2020-08" db="EMBL/GenBank/DDBJ databases">
        <title>Sequencing the genomes of 1000 actinobacteria strains.</title>
        <authorList>
            <person name="Klenk H.-P."/>
        </authorList>
    </citation>
    <scope>NUCLEOTIDE SEQUENCE [LARGE SCALE GENOMIC DNA]</scope>
    <source>
        <strain evidence="11 12">DSM 45084</strain>
    </source>
</reference>
<dbReference type="Proteomes" id="UP000542674">
    <property type="component" value="Unassembled WGS sequence"/>
</dbReference>
<dbReference type="SMART" id="SM00220">
    <property type="entry name" value="S_TKc"/>
    <property type="match status" value="1"/>
</dbReference>
<dbReference type="Gene3D" id="1.10.510.10">
    <property type="entry name" value="Transferase(Phosphotransferase) domain 1"/>
    <property type="match status" value="1"/>
</dbReference>
<dbReference type="InterPro" id="IPR017441">
    <property type="entry name" value="Protein_kinase_ATP_BS"/>
</dbReference>
<dbReference type="InterPro" id="IPR000719">
    <property type="entry name" value="Prot_kinase_dom"/>
</dbReference>
<protein>
    <recommendedName>
        <fullName evidence="1">non-specific serine/threonine protein kinase</fullName>
        <ecNumber evidence="1">2.7.11.1</ecNumber>
    </recommendedName>
</protein>
<evidence type="ECO:0000256" key="5">
    <source>
        <dbReference type="ARBA" id="ARBA00022777"/>
    </source>
</evidence>
<gene>
    <name evidence="11" type="ORF">F4559_003933</name>
</gene>
<dbReference type="PANTHER" id="PTHR43289">
    <property type="entry name" value="MITOGEN-ACTIVATED PROTEIN KINASE KINASE KINASE 20-RELATED"/>
    <property type="match status" value="1"/>
</dbReference>
<dbReference type="CDD" id="cd14014">
    <property type="entry name" value="STKc_PknB_like"/>
    <property type="match status" value="1"/>
</dbReference>
<keyword evidence="9" id="KW-0472">Membrane</keyword>
<keyword evidence="5 11" id="KW-0418">Kinase</keyword>
<evidence type="ECO:0000256" key="9">
    <source>
        <dbReference type="SAM" id="Phobius"/>
    </source>
</evidence>
<keyword evidence="12" id="KW-1185">Reference proteome</keyword>
<evidence type="ECO:0000313" key="11">
    <source>
        <dbReference type="EMBL" id="MBB4966574.1"/>
    </source>
</evidence>
<dbReference type="EC" id="2.7.11.1" evidence="1"/>
<dbReference type="InterPro" id="IPR008271">
    <property type="entry name" value="Ser/Thr_kinase_AS"/>
</dbReference>
<sequence length="539" mass="57492">MSEQFGPYRIEALLGRGGMGEVHRAFDTVNGRYVALKRLPVAMANDEDFRARFRREARLLSRLSAPHVVPINDFGEIDGRMYLDMALIEGRDLDKVLAEGRLSAARSVTVISQLAAALDAAHAAGLVHRDVKPSNVLLASVAGGDFVHLLDFGIARSTTGTTGLTATGAAIGTLDYMAPERFVTGEADVRSDVYALACLLYECLTGAKPFPGGSMPSLIHAHLNVPPPAPTLKAADLPPAFDHVVATGMAKEPEARYQTPGALAAAAREALEATRVTTPRPTRLDTPPTPTRVEPPQPPTRVETPQPPTRVEPPQHPPTLFDVAPRPNPTTAPPFRHQPPPYTPNTSTPPFPVPTMPPADTGGSRKLAVVAAVTGVVAVGLAVALVVNLTGAPADTATSGTKTITTTTTTSETTTETTTTTSDEPTTTTSTTTTTTTTTTPALPDPEVKGTVDWYSCSEADVPSEPSDIPAVFTVTNDYEGNGLPILVFWIDQYGEWQHWFDVEPGQTMRQETYIGHRWALKYDSCIAVFSGPGEIYVS</sequence>
<keyword evidence="4 7" id="KW-0547">Nucleotide-binding</keyword>
<feature type="compositionally biased region" description="Low complexity" evidence="8">
    <location>
        <begin position="268"/>
        <end position="286"/>
    </location>
</feature>
<evidence type="ECO:0000256" key="2">
    <source>
        <dbReference type="ARBA" id="ARBA00022527"/>
    </source>
</evidence>
<keyword evidence="3 11" id="KW-0808">Transferase</keyword>
<dbReference type="Gene3D" id="3.30.200.20">
    <property type="entry name" value="Phosphorylase Kinase, domain 1"/>
    <property type="match status" value="1"/>
</dbReference>
<evidence type="ECO:0000256" key="3">
    <source>
        <dbReference type="ARBA" id="ARBA00022679"/>
    </source>
</evidence>
<dbReference type="GO" id="GO:0004674">
    <property type="term" value="F:protein serine/threonine kinase activity"/>
    <property type="evidence" value="ECO:0007669"/>
    <property type="project" value="UniProtKB-KW"/>
</dbReference>
<evidence type="ECO:0000313" key="12">
    <source>
        <dbReference type="Proteomes" id="UP000542674"/>
    </source>
</evidence>
<evidence type="ECO:0000259" key="10">
    <source>
        <dbReference type="PROSITE" id="PS50011"/>
    </source>
</evidence>
<dbReference type="SUPFAM" id="SSF56112">
    <property type="entry name" value="Protein kinase-like (PK-like)"/>
    <property type="match status" value="1"/>
</dbReference>
<keyword evidence="6 7" id="KW-0067">ATP-binding</keyword>
<evidence type="ECO:0000256" key="7">
    <source>
        <dbReference type="PROSITE-ProRule" id="PRU10141"/>
    </source>
</evidence>
<feature type="transmembrane region" description="Helical" evidence="9">
    <location>
        <begin position="367"/>
        <end position="387"/>
    </location>
</feature>
<comment type="caution">
    <text evidence="11">The sequence shown here is derived from an EMBL/GenBank/DDBJ whole genome shotgun (WGS) entry which is preliminary data.</text>
</comment>
<dbReference type="InterPro" id="IPR036208">
    <property type="entry name" value="VHL_sf"/>
</dbReference>
<evidence type="ECO:0000256" key="1">
    <source>
        <dbReference type="ARBA" id="ARBA00012513"/>
    </source>
</evidence>
<dbReference type="RefSeq" id="WP_184670655.1">
    <property type="nucleotide sequence ID" value="NZ_BAABAI010000022.1"/>
</dbReference>
<feature type="region of interest" description="Disordered" evidence="8">
    <location>
        <begin position="268"/>
        <end position="350"/>
    </location>
</feature>
<dbReference type="Gene3D" id="2.60.40.780">
    <property type="entry name" value="von Hippel-Lindau disease tumour suppressor, beta domain"/>
    <property type="match status" value="1"/>
</dbReference>
<feature type="compositionally biased region" description="Low complexity" evidence="8">
    <location>
        <begin position="395"/>
        <end position="440"/>
    </location>
</feature>
<evidence type="ECO:0000256" key="6">
    <source>
        <dbReference type="ARBA" id="ARBA00022840"/>
    </source>
</evidence>
<dbReference type="PANTHER" id="PTHR43289:SF6">
    <property type="entry name" value="SERINE_THREONINE-PROTEIN KINASE NEKL-3"/>
    <property type="match status" value="1"/>
</dbReference>
<dbReference type="InterPro" id="IPR037140">
    <property type="entry name" value="VHL_beta_dom_sf"/>
</dbReference>
<dbReference type="InterPro" id="IPR011009">
    <property type="entry name" value="Kinase-like_dom_sf"/>
</dbReference>
<keyword evidence="9" id="KW-0812">Transmembrane</keyword>
<dbReference type="PROSITE" id="PS50011">
    <property type="entry name" value="PROTEIN_KINASE_DOM"/>
    <property type="match status" value="1"/>
</dbReference>
<organism evidence="11 12">
    <name type="scientific">Saccharothrix violaceirubra</name>
    <dbReference type="NCBI Taxonomy" id="413306"/>
    <lineage>
        <taxon>Bacteria</taxon>
        <taxon>Bacillati</taxon>
        <taxon>Actinomycetota</taxon>
        <taxon>Actinomycetes</taxon>
        <taxon>Pseudonocardiales</taxon>
        <taxon>Pseudonocardiaceae</taxon>
        <taxon>Saccharothrix</taxon>
    </lineage>
</organism>
<keyword evidence="2" id="KW-0723">Serine/threonine-protein kinase</keyword>
<dbReference type="SUPFAM" id="SSF49468">
    <property type="entry name" value="VHL"/>
    <property type="match status" value="1"/>
</dbReference>
<dbReference type="GO" id="GO:0005524">
    <property type="term" value="F:ATP binding"/>
    <property type="evidence" value="ECO:0007669"/>
    <property type="project" value="UniProtKB-UniRule"/>
</dbReference>
<accession>A0A7W7WWN6</accession>
<proteinExistence type="predicted"/>
<dbReference type="PROSITE" id="PS00107">
    <property type="entry name" value="PROTEIN_KINASE_ATP"/>
    <property type="match status" value="1"/>
</dbReference>
<feature type="domain" description="Protein kinase" evidence="10">
    <location>
        <begin position="8"/>
        <end position="271"/>
    </location>
</feature>
<keyword evidence="9" id="KW-1133">Transmembrane helix</keyword>
<feature type="compositionally biased region" description="Pro residues" evidence="8">
    <location>
        <begin position="287"/>
        <end position="317"/>
    </location>
</feature>
<evidence type="ECO:0000256" key="4">
    <source>
        <dbReference type="ARBA" id="ARBA00022741"/>
    </source>
</evidence>
<dbReference type="FunFam" id="1.10.510.10:FF:000021">
    <property type="entry name" value="Serine/threonine protein kinase"/>
    <property type="match status" value="1"/>
</dbReference>
<dbReference type="PROSITE" id="PS00108">
    <property type="entry name" value="PROTEIN_KINASE_ST"/>
    <property type="match status" value="1"/>
</dbReference>
<evidence type="ECO:0000256" key="8">
    <source>
        <dbReference type="SAM" id="MobiDB-lite"/>
    </source>
</evidence>
<dbReference type="EMBL" id="JACHJS010000001">
    <property type="protein sequence ID" value="MBB4966574.1"/>
    <property type="molecule type" value="Genomic_DNA"/>
</dbReference>
<dbReference type="AlphaFoldDB" id="A0A7W7WWN6"/>
<feature type="region of interest" description="Disordered" evidence="8">
    <location>
        <begin position="395"/>
        <end position="448"/>
    </location>
</feature>